<dbReference type="AlphaFoldDB" id="A0A8T2A8N8"/>
<dbReference type="Pfam" id="PF00403">
    <property type="entry name" value="HMA"/>
    <property type="match status" value="1"/>
</dbReference>
<evidence type="ECO:0000313" key="4">
    <source>
        <dbReference type="Proteomes" id="UP000694240"/>
    </source>
</evidence>
<gene>
    <name evidence="3" type="ORF">ISN45_Aa04g020300</name>
</gene>
<dbReference type="InterPro" id="IPR017969">
    <property type="entry name" value="Heavy-metal-associated_CS"/>
</dbReference>
<dbReference type="InterPro" id="IPR006121">
    <property type="entry name" value="HMA_dom"/>
</dbReference>
<feature type="domain" description="HMA" evidence="2">
    <location>
        <begin position="30"/>
        <end position="70"/>
    </location>
</feature>
<organism evidence="3 4">
    <name type="scientific">Arabidopsis thaliana x Arabidopsis arenosa</name>
    <dbReference type="NCBI Taxonomy" id="1240361"/>
    <lineage>
        <taxon>Eukaryota</taxon>
        <taxon>Viridiplantae</taxon>
        <taxon>Streptophyta</taxon>
        <taxon>Embryophyta</taxon>
        <taxon>Tracheophyta</taxon>
        <taxon>Spermatophyta</taxon>
        <taxon>Magnoliopsida</taxon>
        <taxon>eudicotyledons</taxon>
        <taxon>Gunneridae</taxon>
        <taxon>Pentapetalae</taxon>
        <taxon>rosids</taxon>
        <taxon>malvids</taxon>
        <taxon>Brassicales</taxon>
        <taxon>Brassicaceae</taxon>
        <taxon>Camelineae</taxon>
        <taxon>Arabidopsis</taxon>
    </lineage>
</organism>
<keyword evidence="4" id="KW-1185">Reference proteome</keyword>
<dbReference type="GO" id="GO:0046872">
    <property type="term" value="F:metal ion binding"/>
    <property type="evidence" value="ECO:0007669"/>
    <property type="project" value="UniProtKB-KW"/>
</dbReference>
<keyword evidence="1" id="KW-0479">Metal-binding</keyword>
<proteinExistence type="predicted"/>
<evidence type="ECO:0000259" key="2">
    <source>
        <dbReference type="Pfam" id="PF00403"/>
    </source>
</evidence>
<dbReference type="EMBL" id="JAEFBK010000009">
    <property type="protein sequence ID" value="KAG7569296.1"/>
    <property type="molecule type" value="Genomic_DNA"/>
</dbReference>
<accession>A0A8T2A8N8</accession>
<comment type="caution">
    <text evidence="3">The sequence shown here is derived from an EMBL/GenBank/DDBJ whole genome shotgun (WGS) entry which is preliminary data.</text>
</comment>
<evidence type="ECO:0000313" key="3">
    <source>
        <dbReference type="EMBL" id="KAG7569296.1"/>
    </source>
</evidence>
<dbReference type="Proteomes" id="UP000694240">
    <property type="component" value="Chromosome 9"/>
</dbReference>
<sequence length="134" mass="15417">MKEPMMRRRTLMLCEQLSLPSFQVIEINADVGCVCCQDRVSKIVSKMTGIEEYVVDLKKKLVMARGDFRPRLVSSHQQQQVKDVVSQTPCQSAKRLLRPLNLFLRSIFSLCLHYKIQISLTSTKRITLINSCTK</sequence>
<reference evidence="3 4" key="1">
    <citation type="submission" date="2020-12" db="EMBL/GenBank/DDBJ databases">
        <title>Concerted genomic and epigenomic changes stabilize Arabidopsis allopolyploids.</title>
        <authorList>
            <person name="Chen Z."/>
        </authorList>
    </citation>
    <scope>NUCLEOTIDE SEQUENCE [LARGE SCALE GENOMIC DNA]</scope>
    <source>
        <strain evidence="3">Allo738</strain>
        <tissue evidence="3">Leaf</tissue>
    </source>
</reference>
<protein>
    <submittedName>
        <fullName evidence="3">Heavy metal-associated domain HMA</fullName>
    </submittedName>
</protein>
<evidence type="ECO:0000256" key="1">
    <source>
        <dbReference type="ARBA" id="ARBA00022723"/>
    </source>
</evidence>
<dbReference type="PROSITE" id="PS01047">
    <property type="entry name" value="HMA_1"/>
    <property type="match status" value="1"/>
</dbReference>
<name>A0A8T2A8N8_9BRAS</name>